<dbReference type="SMART" id="SM00977">
    <property type="entry name" value="TilS_C"/>
    <property type="match status" value="1"/>
</dbReference>
<dbReference type="PANTHER" id="PTHR43033">
    <property type="entry name" value="TRNA(ILE)-LYSIDINE SYNTHASE-RELATED"/>
    <property type="match status" value="1"/>
</dbReference>
<evidence type="ECO:0000256" key="5">
    <source>
        <dbReference type="ARBA" id="ARBA00022741"/>
    </source>
</evidence>
<sequence>MLNSESFLQKIEYLQPCSADKKYLLAISGGADSMALLNLFSASKFTFQVAHVNYKLRGLESDLDQELVENFCSQNNISLHIYEVSNKDEPPKNSVQTWARKLRYAFFKKIKHQENLEFLVTAHHLNDDLETFFINLSRGSGLKGLSGIPSNKNNILRPFLHFSKQEIYDYCAQNEVPFREDASNKKNDYLRNKIRNEIVPKLLETNEHYLKNFQKSILYLKQNERFIEKQIADIEEQILINEKPDKTIYDREFFAHQEEFVKFEILRKFGFVDIQEIEKIFLAKTGKSFFSERYHLLINRNEIILKQTTEKTEDFSEIIILTEFYKDDKNIVNLKKIISEYSTTSNDIFLEKPWEFDAEKINLPLKLRHWKSGDKFYPAGMFGSKKVSKFFKDEKISLVDKEEIWLLVDGNDDILGIIPYRQDRRFIPEIKTAYYITIK</sequence>
<dbReference type="GO" id="GO:0005524">
    <property type="term" value="F:ATP binding"/>
    <property type="evidence" value="ECO:0007669"/>
    <property type="project" value="UniProtKB-UniRule"/>
</dbReference>
<dbReference type="AlphaFoldDB" id="A0A8J8G974"/>
<keyword evidence="4 8" id="KW-0819">tRNA processing</keyword>
<comment type="subcellular location">
    <subcellularLocation>
        <location evidence="1 8">Cytoplasm</location>
    </subcellularLocation>
</comment>
<dbReference type="NCBIfam" id="TIGR02432">
    <property type="entry name" value="lysidine_TilS_N"/>
    <property type="match status" value="1"/>
</dbReference>
<dbReference type="InterPro" id="IPR012796">
    <property type="entry name" value="Lysidine-tRNA-synth_C"/>
</dbReference>
<dbReference type="InterPro" id="IPR012795">
    <property type="entry name" value="tRNA_Ile_lys_synt_N"/>
</dbReference>
<dbReference type="GO" id="GO:0006400">
    <property type="term" value="P:tRNA modification"/>
    <property type="evidence" value="ECO:0007669"/>
    <property type="project" value="UniProtKB-UniRule"/>
</dbReference>
<dbReference type="NCBIfam" id="TIGR02433">
    <property type="entry name" value="lysidine_TilS_C"/>
    <property type="match status" value="1"/>
</dbReference>
<keyword evidence="3 8" id="KW-0436">Ligase</keyword>
<comment type="function">
    <text evidence="8">Ligates lysine onto the cytidine present at position 34 of the AUA codon-specific tRNA(Ile) that contains the anticodon CAU, in an ATP-dependent manner. Cytidine is converted to lysidine, thus changing the amino acid specificity of the tRNA from methionine to isoleucine.</text>
</comment>
<reference evidence="10" key="1">
    <citation type="submission" date="2020-05" db="EMBL/GenBank/DDBJ databases">
        <title>Genomic Encyclopedia of Type Strains, Phase IV (KMG-V): Genome sequencing to study the core and pangenomes of soil and plant-associated prokaryotes.</title>
        <authorList>
            <person name="Whitman W."/>
        </authorList>
    </citation>
    <scope>NUCLEOTIDE SEQUENCE</scope>
    <source>
        <strain evidence="10">16F</strain>
    </source>
</reference>
<evidence type="ECO:0000256" key="1">
    <source>
        <dbReference type="ARBA" id="ARBA00004496"/>
    </source>
</evidence>
<evidence type="ECO:0000256" key="7">
    <source>
        <dbReference type="ARBA" id="ARBA00048539"/>
    </source>
</evidence>
<dbReference type="EMBL" id="JABSNO010000021">
    <property type="protein sequence ID" value="NRS93443.1"/>
    <property type="molecule type" value="Genomic_DNA"/>
</dbReference>
<evidence type="ECO:0000256" key="6">
    <source>
        <dbReference type="ARBA" id="ARBA00022840"/>
    </source>
</evidence>
<comment type="similarity">
    <text evidence="8">Belongs to the tRNA(Ile)-lysidine synthase family.</text>
</comment>
<gene>
    <name evidence="8" type="primary">tilS</name>
    <name evidence="10" type="ORF">HNQ03_002533</name>
</gene>
<comment type="caution">
    <text evidence="10">The sequence shown here is derived from an EMBL/GenBank/DDBJ whole genome shotgun (WGS) entry which is preliminary data.</text>
</comment>
<feature type="binding site" evidence="8">
    <location>
        <begin position="28"/>
        <end position="33"/>
    </location>
    <ligand>
        <name>ATP</name>
        <dbReference type="ChEBI" id="CHEBI:30616"/>
    </ligand>
</feature>
<dbReference type="InterPro" id="IPR012094">
    <property type="entry name" value="tRNA_Ile_lys_synt"/>
</dbReference>
<comment type="catalytic activity">
    <reaction evidence="7 8">
        <text>cytidine(34) in tRNA(Ile2) + L-lysine + ATP = lysidine(34) in tRNA(Ile2) + AMP + diphosphate + H(+)</text>
        <dbReference type="Rhea" id="RHEA:43744"/>
        <dbReference type="Rhea" id="RHEA-COMP:10625"/>
        <dbReference type="Rhea" id="RHEA-COMP:10670"/>
        <dbReference type="ChEBI" id="CHEBI:15378"/>
        <dbReference type="ChEBI" id="CHEBI:30616"/>
        <dbReference type="ChEBI" id="CHEBI:32551"/>
        <dbReference type="ChEBI" id="CHEBI:33019"/>
        <dbReference type="ChEBI" id="CHEBI:82748"/>
        <dbReference type="ChEBI" id="CHEBI:83665"/>
        <dbReference type="ChEBI" id="CHEBI:456215"/>
        <dbReference type="EC" id="6.3.4.19"/>
    </reaction>
</comment>
<dbReference type="SUPFAM" id="SSF52402">
    <property type="entry name" value="Adenine nucleotide alpha hydrolases-like"/>
    <property type="match status" value="1"/>
</dbReference>
<dbReference type="GO" id="GO:0005737">
    <property type="term" value="C:cytoplasm"/>
    <property type="evidence" value="ECO:0007669"/>
    <property type="project" value="UniProtKB-SubCell"/>
</dbReference>
<keyword evidence="6 8" id="KW-0067">ATP-binding</keyword>
<dbReference type="CDD" id="cd01992">
    <property type="entry name" value="TilS_N"/>
    <property type="match status" value="1"/>
</dbReference>
<dbReference type="PANTHER" id="PTHR43033:SF1">
    <property type="entry name" value="TRNA(ILE)-LYSIDINE SYNTHASE-RELATED"/>
    <property type="match status" value="1"/>
</dbReference>
<evidence type="ECO:0000256" key="4">
    <source>
        <dbReference type="ARBA" id="ARBA00022694"/>
    </source>
</evidence>
<feature type="domain" description="Lysidine-tRNA(Ile) synthetase C-terminal" evidence="9">
    <location>
        <begin position="365"/>
        <end position="438"/>
    </location>
</feature>
<dbReference type="Proteomes" id="UP000610746">
    <property type="component" value="Unassembled WGS sequence"/>
</dbReference>
<name>A0A8J8G974_9FLAO</name>
<dbReference type="Pfam" id="PF01171">
    <property type="entry name" value="ATP_bind_3"/>
    <property type="match status" value="1"/>
</dbReference>
<keyword evidence="2 8" id="KW-0963">Cytoplasm</keyword>
<dbReference type="SUPFAM" id="SSF56037">
    <property type="entry name" value="PheT/TilS domain"/>
    <property type="match status" value="1"/>
</dbReference>
<dbReference type="Gene3D" id="3.40.50.620">
    <property type="entry name" value="HUPs"/>
    <property type="match status" value="1"/>
</dbReference>
<dbReference type="HAMAP" id="MF_01161">
    <property type="entry name" value="tRNA_Ile_lys_synt"/>
    <property type="match status" value="1"/>
</dbReference>
<organism evidence="10 11">
    <name type="scientific">Frigoriflavimonas asaccharolytica</name>
    <dbReference type="NCBI Taxonomy" id="2735899"/>
    <lineage>
        <taxon>Bacteria</taxon>
        <taxon>Pseudomonadati</taxon>
        <taxon>Bacteroidota</taxon>
        <taxon>Flavobacteriia</taxon>
        <taxon>Flavobacteriales</taxon>
        <taxon>Weeksellaceae</taxon>
        <taxon>Frigoriflavimonas</taxon>
    </lineage>
</organism>
<evidence type="ECO:0000259" key="9">
    <source>
        <dbReference type="SMART" id="SM00977"/>
    </source>
</evidence>
<comment type="domain">
    <text evidence="8">The N-terminal region contains the highly conserved SGGXDS motif, predicted to be a P-loop motif involved in ATP binding.</text>
</comment>
<accession>A0A8J8G974</accession>
<dbReference type="InterPro" id="IPR014729">
    <property type="entry name" value="Rossmann-like_a/b/a_fold"/>
</dbReference>
<dbReference type="GO" id="GO:0032267">
    <property type="term" value="F:tRNA(Ile)-lysidine synthase activity"/>
    <property type="evidence" value="ECO:0007669"/>
    <property type="project" value="UniProtKB-EC"/>
</dbReference>
<dbReference type="EC" id="6.3.4.19" evidence="8"/>
<evidence type="ECO:0000313" key="10">
    <source>
        <dbReference type="EMBL" id="NRS93443.1"/>
    </source>
</evidence>
<dbReference type="RefSeq" id="WP_317170376.1">
    <property type="nucleotide sequence ID" value="NZ_JABSNO010000021.1"/>
</dbReference>
<keyword evidence="11" id="KW-1185">Reference proteome</keyword>
<evidence type="ECO:0000256" key="3">
    <source>
        <dbReference type="ARBA" id="ARBA00022598"/>
    </source>
</evidence>
<evidence type="ECO:0000256" key="2">
    <source>
        <dbReference type="ARBA" id="ARBA00022490"/>
    </source>
</evidence>
<protein>
    <recommendedName>
        <fullName evidence="8">tRNA(Ile)-lysidine synthase</fullName>
        <ecNumber evidence="8">6.3.4.19</ecNumber>
    </recommendedName>
    <alternativeName>
        <fullName evidence="8">tRNA(Ile)-2-lysyl-cytidine synthase</fullName>
    </alternativeName>
    <alternativeName>
        <fullName evidence="8">tRNA(Ile)-lysidine synthetase</fullName>
    </alternativeName>
</protein>
<evidence type="ECO:0000313" key="11">
    <source>
        <dbReference type="Proteomes" id="UP000610746"/>
    </source>
</evidence>
<evidence type="ECO:0000256" key="8">
    <source>
        <dbReference type="HAMAP-Rule" id="MF_01161"/>
    </source>
</evidence>
<dbReference type="InterPro" id="IPR011063">
    <property type="entry name" value="TilS/TtcA_N"/>
</dbReference>
<keyword evidence="5 8" id="KW-0547">Nucleotide-binding</keyword>
<proteinExistence type="inferred from homology"/>